<organism evidence="1 2">
    <name type="scientific">Pararge aegeria aegeria</name>
    <dbReference type="NCBI Taxonomy" id="348720"/>
    <lineage>
        <taxon>Eukaryota</taxon>
        <taxon>Metazoa</taxon>
        <taxon>Ecdysozoa</taxon>
        <taxon>Arthropoda</taxon>
        <taxon>Hexapoda</taxon>
        <taxon>Insecta</taxon>
        <taxon>Pterygota</taxon>
        <taxon>Neoptera</taxon>
        <taxon>Endopterygota</taxon>
        <taxon>Lepidoptera</taxon>
        <taxon>Glossata</taxon>
        <taxon>Ditrysia</taxon>
        <taxon>Papilionoidea</taxon>
        <taxon>Nymphalidae</taxon>
        <taxon>Satyrinae</taxon>
        <taxon>Satyrini</taxon>
        <taxon>Parargina</taxon>
        <taxon>Pararge</taxon>
    </lineage>
</organism>
<reference evidence="1" key="1">
    <citation type="submission" date="2022-03" db="EMBL/GenBank/DDBJ databases">
        <authorList>
            <person name="Lindestad O."/>
        </authorList>
    </citation>
    <scope>NUCLEOTIDE SEQUENCE</scope>
</reference>
<sequence length="85" mass="9043">MLKVFSRAIVLCGDGRSEYSCHHPPPPLPAAAVDLGERIAGFSVPLPSSAFTNQSSGVYVLTLPSQRHLVKRGGLLKALDDDSNI</sequence>
<accession>A0A8S4R0E4</accession>
<comment type="caution">
    <text evidence="1">The sequence shown here is derived from an EMBL/GenBank/DDBJ whole genome shotgun (WGS) entry which is preliminary data.</text>
</comment>
<dbReference type="EMBL" id="CAKXAJ010020787">
    <property type="protein sequence ID" value="CAH2224745.1"/>
    <property type="molecule type" value="Genomic_DNA"/>
</dbReference>
<dbReference type="AlphaFoldDB" id="A0A8S4R0E4"/>
<proteinExistence type="predicted"/>
<keyword evidence="2" id="KW-1185">Reference proteome</keyword>
<name>A0A8S4R0E4_9NEOP</name>
<evidence type="ECO:0000313" key="2">
    <source>
        <dbReference type="Proteomes" id="UP000838756"/>
    </source>
</evidence>
<evidence type="ECO:0000313" key="1">
    <source>
        <dbReference type="EMBL" id="CAH2224745.1"/>
    </source>
</evidence>
<protein>
    <submittedName>
        <fullName evidence="1">Jg20602 protein</fullName>
    </submittedName>
</protein>
<dbReference type="Proteomes" id="UP000838756">
    <property type="component" value="Unassembled WGS sequence"/>
</dbReference>
<gene>
    <name evidence="1" type="primary">jg20602</name>
    <name evidence="1" type="ORF">PAEG_LOCUS6906</name>
</gene>